<sequence length="77" mass="8859">MQHGKSPCVPRAEKFFKNFLGKCKCQDVALFSEERKGAIITSIQIYQGFKGVASWKLVKIGARMLHFFMKNRNFTSK</sequence>
<evidence type="ECO:0000313" key="2">
    <source>
        <dbReference type="Proteomes" id="UP001589609"/>
    </source>
</evidence>
<dbReference type="Proteomes" id="UP001589609">
    <property type="component" value="Unassembled WGS sequence"/>
</dbReference>
<protein>
    <submittedName>
        <fullName evidence="1">Uncharacterized protein</fullName>
    </submittedName>
</protein>
<accession>A0ABV5WFP6</accession>
<keyword evidence="2" id="KW-1185">Reference proteome</keyword>
<gene>
    <name evidence="1" type="ORF">ACFFMS_13480</name>
</gene>
<reference evidence="1 2" key="1">
    <citation type="submission" date="2024-09" db="EMBL/GenBank/DDBJ databases">
        <authorList>
            <person name="Sun Q."/>
            <person name="Mori K."/>
        </authorList>
    </citation>
    <scope>NUCLEOTIDE SEQUENCE [LARGE SCALE GENOMIC DNA]</scope>
    <source>
        <strain evidence="1 2">JCM 11201</strain>
    </source>
</reference>
<comment type="caution">
    <text evidence="1">The sequence shown here is derived from an EMBL/GenBank/DDBJ whole genome shotgun (WGS) entry which is preliminary data.</text>
</comment>
<evidence type="ECO:0000313" key="1">
    <source>
        <dbReference type="EMBL" id="MFB9759437.1"/>
    </source>
</evidence>
<name>A0ABV5WFP6_9BACI</name>
<proteinExistence type="predicted"/>
<dbReference type="EMBL" id="JBHMAF010000071">
    <property type="protein sequence ID" value="MFB9759437.1"/>
    <property type="molecule type" value="Genomic_DNA"/>
</dbReference>
<organism evidence="1 2">
    <name type="scientific">Ectobacillus funiculus</name>
    <dbReference type="NCBI Taxonomy" id="137993"/>
    <lineage>
        <taxon>Bacteria</taxon>
        <taxon>Bacillati</taxon>
        <taxon>Bacillota</taxon>
        <taxon>Bacilli</taxon>
        <taxon>Bacillales</taxon>
        <taxon>Bacillaceae</taxon>
        <taxon>Ectobacillus</taxon>
    </lineage>
</organism>